<dbReference type="AlphaFoldDB" id="A0A1G2EZS6"/>
<organism evidence="3 4">
    <name type="scientific">Candidatus Niyogibacteria bacterium RIFCSPLOWO2_01_FULL_45_48</name>
    <dbReference type="NCBI Taxonomy" id="1801724"/>
    <lineage>
        <taxon>Bacteria</taxon>
        <taxon>Candidatus Niyogiibacteriota</taxon>
    </lineage>
</organism>
<feature type="transmembrane region" description="Helical" evidence="1">
    <location>
        <begin position="54"/>
        <end position="79"/>
    </location>
</feature>
<dbReference type="Pfam" id="PF03703">
    <property type="entry name" value="bPH_2"/>
    <property type="match status" value="1"/>
</dbReference>
<reference evidence="3 4" key="1">
    <citation type="journal article" date="2016" name="Nat. Commun.">
        <title>Thousands of microbial genomes shed light on interconnected biogeochemical processes in an aquifer system.</title>
        <authorList>
            <person name="Anantharaman K."/>
            <person name="Brown C.T."/>
            <person name="Hug L.A."/>
            <person name="Sharon I."/>
            <person name="Castelle C.J."/>
            <person name="Probst A.J."/>
            <person name="Thomas B.C."/>
            <person name="Singh A."/>
            <person name="Wilkins M.J."/>
            <person name="Karaoz U."/>
            <person name="Brodie E.L."/>
            <person name="Williams K.H."/>
            <person name="Hubbard S.S."/>
            <person name="Banfield J.F."/>
        </authorList>
    </citation>
    <scope>NUCLEOTIDE SEQUENCE [LARGE SCALE GENOMIC DNA]</scope>
</reference>
<feature type="transmembrane region" description="Helical" evidence="1">
    <location>
        <begin position="21"/>
        <end position="42"/>
    </location>
</feature>
<gene>
    <name evidence="3" type="ORF">A2931_01410</name>
</gene>
<evidence type="ECO:0000256" key="1">
    <source>
        <dbReference type="SAM" id="Phobius"/>
    </source>
</evidence>
<dbReference type="InterPro" id="IPR005182">
    <property type="entry name" value="YdbS-like_PH"/>
</dbReference>
<evidence type="ECO:0000259" key="2">
    <source>
        <dbReference type="Pfam" id="PF03703"/>
    </source>
</evidence>
<dbReference type="PANTHER" id="PTHR37938:SF1">
    <property type="entry name" value="BLL0215 PROTEIN"/>
    <property type="match status" value="1"/>
</dbReference>
<keyword evidence="1" id="KW-0472">Membrane</keyword>
<evidence type="ECO:0000313" key="4">
    <source>
        <dbReference type="Proteomes" id="UP000177486"/>
    </source>
</evidence>
<name>A0A1G2EZS6_9BACT</name>
<dbReference type="PANTHER" id="PTHR37938">
    <property type="entry name" value="BLL0215 PROTEIN"/>
    <property type="match status" value="1"/>
</dbReference>
<dbReference type="EMBL" id="MHMQ01000012">
    <property type="protein sequence ID" value="OGZ30880.1"/>
    <property type="molecule type" value="Genomic_DNA"/>
</dbReference>
<keyword evidence="1" id="KW-1133">Transmembrane helix</keyword>
<accession>A0A1G2EZS6</accession>
<proteinExistence type="predicted"/>
<dbReference type="Proteomes" id="UP000177486">
    <property type="component" value="Unassembled WGS sequence"/>
</dbReference>
<evidence type="ECO:0000313" key="3">
    <source>
        <dbReference type="EMBL" id="OGZ30880.1"/>
    </source>
</evidence>
<feature type="domain" description="YdbS-like PH" evidence="2">
    <location>
        <begin position="83"/>
        <end position="155"/>
    </location>
</feature>
<keyword evidence="1" id="KW-0812">Transmembrane</keyword>
<comment type="caution">
    <text evidence="3">The sequence shown here is derived from an EMBL/GenBank/DDBJ whole genome shotgun (WGS) entry which is preliminary data.</text>
</comment>
<sequence length="168" mass="19372">MLRLHENEKIIIAFHRHWIVVANKMTFAAALFLPALVALVALPAIEINAGLMVLVYYFIIAYMMVALMIAFVIWFDYYLDIWIVTNERIIDVEQIGMFKREVSEFLLSRVQDITIEIPSFVATLLRYGNIRVQTAGQQSFTAKDVPKPDKIKDIILAEARKANHVRTF</sequence>
<protein>
    <recommendedName>
        <fullName evidence="2">YdbS-like PH domain-containing protein</fullName>
    </recommendedName>
</protein>